<sequence>MFSLLGTAGTMGLHMVSGPIVGGVLGWLADKWLDSWPVGAAVGLLLGVAAGFRNVWVDARYLIRGQNDTSTRNKEEKDAPVGRNGGRRS</sequence>
<reference evidence="3" key="2">
    <citation type="submission" date="2021-04" db="EMBL/GenBank/DDBJ databases">
        <authorList>
            <person name="Gilroy R."/>
        </authorList>
    </citation>
    <scope>NUCLEOTIDE SEQUENCE</scope>
    <source>
        <strain evidence="3">CHK186-16707</strain>
    </source>
</reference>
<dbReference type="AlphaFoldDB" id="A0A9D2KM03"/>
<gene>
    <name evidence="3" type="ORF">H9962_02385</name>
</gene>
<comment type="caution">
    <text evidence="3">The sequence shown here is derived from an EMBL/GenBank/DDBJ whole genome shotgun (WGS) entry which is preliminary data.</text>
</comment>
<dbReference type="Pfam" id="PF09527">
    <property type="entry name" value="ATPase_gene1"/>
    <property type="match status" value="1"/>
</dbReference>
<evidence type="ECO:0000256" key="1">
    <source>
        <dbReference type="SAM" id="MobiDB-lite"/>
    </source>
</evidence>
<name>A0A9D2KM03_9BACT</name>
<evidence type="ECO:0000313" key="4">
    <source>
        <dbReference type="Proteomes" id="UP000824225"/>
    </source>
</evidence>
<organism evidence="3 4">
    <name type="scientific">Candidatus Mailhella merdigallinarum</name>
    <dbReference type="NCBI Taxonomy" id="2838658"/>
    <lineage>
        <taxon>Bacteria</taxon>
        <taxon>Pseudomonadati</taxon>
        <taxon>Thermodesulfobacteriota</taxon>
        <taxon>Desulfovibrionia</taxon>
        <taxon>Desulfovibrionales</taxon>
        <taxon>Desulfovibrionaceae</taxon>
        <taxon>Mailhella</taxon>
    </lineage>
</organism>
<accession>A0A9D2KM03</accession>
<keyword evidence="2" id="KW-1133">Transmembrane helix</keyword>
<feature type="transmembrane region" description="Helical" evidence="2">
    <location>
        <begin position="38"/>
        <end position="56"/>
    </location>
</feature>
<proteinExistence type="predicted"/>
<evidence type="ECO:0000256" key="2">
    <source>
        <dbReference type="SAM" id="Phobius"/>
    </source>
</evidence>
<dbReference type="Proteomes" id="UP000824225">
    <property type="component" value="Unassembled WGS sequence"/>
</dbReference>
<keyword evidence="2" id="KW-0472">Membrane</keyword>
<keyword evidence="2" id="KW-0812">Transmembrane</keyword>
<feature type="compositionally biased region" description="Basic and acidic residues" evidence="1">
    <location>
        <begin position="71"/>
        <end position="80"/>
    </location>
</feature>
<dbReference type="EMBL" id="DXAN01000003">
    <property type="protein sequence ID" value="HJA08028.1"/>
    <property type="molecule type" value="Genomic_DNA"/>
</dbReference>
<reference evidence="3" key="1">
    <citation type="journal article" date="2021" name="PeerJ">
        <title>Extensive microbial diversity within the chicken gut microbiome revealed by metagenomics and culture.</title>
        <authorList>
            <person name="Gilroy R."/>
            <person name="Ravi A."/>
            <person name="Getino M."/>
            <person name="Pursley I."/>
            <person name="Horton D.L."/>
            <person name="Alikhan N.F."/>
            <person name="Baker D."/>
            <person name="Gharbi K."/>
            <person name="Hall N."/>
            <person name="Watson M."/>
            <person name="Adriaenssens E.M."/>
            <person name="Foster-Nyarko E."/>
            <person name="Jarju S."/>
            <person name="Secka A."/>
            <person name="Antonio M."/>
            <person name="Oren A."/>
            <person name="Chaudhuri R.R."/>
            <person name="La Ragione R."/>
            <person name="Hildebrand F."/>
            <person name="Pallen M.J."/>
        </authorList>
    </citation>
    <scope>NUCLEOTIDE SEQUENCE</scope>
    <source>
        <strain evidence="3">CHK186-16707</strain>
    </source>
</reference>
<feature type="region of interest" description="Disordered" evidence="1">
    <location>
        <begin position="67"/>
        <end position="89"/>
    </location>
</feature>
<protein>
    <submittedName>
        <fullName evidence="3">AtpZ/AtpI family protein</fullName>
    </submittedName>
</protein>
<evidence type="ECO:0000313" key="3">
    <source>
        <dbReference type="EMBL" id="HJA08028.1"/>
    </source>
</evidence>
<dbReference type="InterPro" id="IPR032820">
    <property type="entry name" value="ATPase_put"/>
</dbReference>